<keyword evidence="2" id="KW-0472">Membrane</keyword>
<comment type="caution">
    <text evidence="3">The sequence shown here is derived from an EMBL/GenBank/DDBJ whole genome shotgun (WGS) entry which is preliminary data.</text>
</comment>
<keyword evidence="4" id="KW-1185">Reference proteome</keyword>
<reference evidence="3" key="1">
    <citation type="submission" date="2022-10" db="EMBL/GenBank/DDBJ databases">
        <title>Tapping the CABI collections for fungal endophytes: first genome assemblies for Collariella, Neodidymelliopsis, Ascochyta clinopodiicola, Didymella pomorum, Didymosphaeria variabile, Neocosmospora piperis and Neocucurbitaria cava.</title>
        <authorList>
            <person name="Hill R."/>
        </authorList>
    </citation>
    <scope>NUCLEOTIDE SEQUENCE</scope>
    <source>
        <strain evidence="3">IMI 356814</strain>
    </source>
</reference>
<keyword evidence="2" id="KW-0812">Transmembrane</keyword>
<evidence type="ECO:0000256" key="1">
    <source>
        <dbReference type="SAM" id="MobiDB-lite"/>
    </source>
</evidence>
<protein>
    <submittedName>
        <fullName evidence="3">Uncharacterized protein</fullName>
    </submittedName>
</protein>
<feature type="region of interest" description="Disordered" evidence="1">
    <location>
        <begin position="497"/>
        <end position="517"/>
    </location>
</feature>
<accession>A0A9W9CHG0</accession>
<evidence type="ECO:0000313" key="4">
    <source>
        <dbReference type="Proteomes" id="UP001140560"/>
    </source>
</evidence>
<dbReference type="OrthoDB" id="5865767at2759"/>
<dbReference type="EMBL" id="JAPEUY010000021">
    <property type="protein sequence ID" value="KAJ4362385.1"/>
    <property type="molecule type" value="Genomic_DNA"/>
</dbReference>
<dbReference type="Proteomes" id="UP001140560">
    <property type="component" value="Unassembled WGS sequence"/>
</dbReference>
<keyword evidence="2" id="KW-1133">Transmembrane helix</keyword>
<feature type="transmembrane region" description="Helical" evidence="2">
    <location>
        <begin position="771"/>
        <end position="792"/>
    </location>
</feature>
<feature type="compositionally biased region" description="Acidic residues" evidence="1">
    <location>
        <begin position="497"/>
        <end position="509"/>
    </location>
</feature>
<sequence length="828" mass="92292">MSAENASVATTSTAIVETNQPTSRIRPIPGSDLLLFRKAGDKVITEEYRNIRRALEKRLEDVLVAARQNVRNLGIHLESVGRNYAEAKPKLVVLCAPETEDAVHTFFQLDYVKTLLLLNNTLLEHIIVPQAPTNVSADSNIRVLAQQTYGVGRVSFCGTQITFSPDIRRRKASNPRLATFGGMVKATFGNGEIRFLGTSAGHAVEHLRDEYLSVDANESDSDQIGGEVFDLLDWIPIESAIGNILLPEIFHGVTAGRTTPSYDWSLFTVSSPRPNEVNEVNHSSSDVENDGTSNVRLHSILKAENPLFQDDISDPVLLLGAVGGNRRGELSSVPTRIWLAGSEGFVDAYLLQLQDGTVREGDSGAWVVHAAAPDLYGHVVATNIFGDAYVMPALQTFENMRECLGATSVTLPNTGDLARLEGTETSLASADQHNLFESSKRRTHPPFLELPPDPLGILGCSDYVVREVKTSVVISGSDHFRWIGYAFSDRSIDDAHLEDEGEDDNENEGGEAPIEDVFVSDGGSQERCLDSGSWTQDPRMYFLHCAQMRVRLVLQEWKYLTQSARAGLKDWMAKFHSNEDFSSAKLPISVNTSEFASTHFQSLVDVQVYLDKLQILLFEMRRRLHATNRAWDIFRAPGGDLDYFSDMEAEEYSIVFLQLSQSFSDLQSMEQDLDMLNEMCEKQITIITIRLELVNVSLSQENMELSRRANSINLESNRISYEISQMTRFGLEAAQKDSVEKSQLFLLISPVVLALLYFTTEKGIFSFERNAKSFIMSVFILFLVATLLFFILSRMDKIKASVIHSLVRKRGTTSSDKSGVILDFELHP</sequence>
<name>A0A9W9CHG0_9PLEO</name>
<evidence type="ECO:0000256" key="2">
    <source>
        <dbReference type="SAM" id="Phobius"/>
    </source>
</evidence>
<evidence type="ECO:0000313" key="3">
    <source>
        <dbReference type="EMBL" id="KAJ4362385.1"/>
    </source>
</evidence>
<organism evidence="3 4">
    <name type="scientific">Neocucurbitaria cava</name>
    <dbReference type="NCBI Taxonomy" id="798079"/>
    <lineage>
        <taxon>Eukaryota</taxon>
        <taxon>Fungi</taxon>
        <taxon>Dikarya</taxon>
        <taxon>Ascomycota</taxon>
        <taxon>Pezizomycotina</taxon>
        <taxon>Dothideomycetes</taxon>
        <taxon>Pleosporomycetidae</taxon>
        <taxon>Pleosporales</taxon>
        <taxon>Pleosporineae</taxon>
        <taxon>Cucurbitariaceae</taxon>
        <taxon>Neocucurbitaria</taxon>
    </lineage>
</organism>
<proteinExistence type="predicted"/>
<gene>
    <name evidence="3" type="ORF">N0V83_010478</name>
</gene>
<dbReference type="AlphaFoldDB" id="A0A9W9CHG0"/>